<evidence type="ECO:0000256" key="1">
    <source>
        <dbReference type="SAM" id="Phobius"/>
    </source>
</evidence>
<dbReference type="Proteomes" id="UP000198929">
    <property type="component" value="Unassembled WGS sequence"/>
</dbReference>
<reference evidence="3" key="1">
    <citation type="submission" date="2016-10" db="EMBL/GenBank/DDBJ databases">
        <authorList>
            <person name="Varghese N."/>
            <person name="Submissions S."/>
        </authorList>
    </citation>
    <scope>NUCLEOTIDE SEQUENCE [LARGE SCALE GENOMIC DNA]</scope>
    <source>
        <strain evidence="3">DSM 20524</strain>
    </source>
</reference>
<keyword evidence="3" id="KW-1185">Reference proteome</keyword>
<feature type="transmembrane region" description="Helical" evidence="1">
    <location>
        <begin position="99"/>
        <end position="120"/>
    </location>
</feature>
<accession>A0A1H9VHM0</accession>
<protein>
    <submittedName>
        <fullName evidence="2">Uncharacterized protein</fullName>
    </submittedName>
</protein>
<feature type="transmembrane region" description="Helical" evidence="1">
    <location>
        <begin position="71"/>
        <end position="93"/>
    </location>
</feature>
<dbReference type="AlphaFoldDB" id="A0A1H9VHM0"/>
<evidence type="ECO:0000313" key="3">
    <source>
        <dbReference type="Proteomes" id="UP000198929"/>
    </source>
</evidence>
<organism evidence="2 3">
    <name type="scientific">Corynebacterium cystitidis DSM 20524</name>
    <dbReference type="NCBI Taxonomy" id="1121357"/>
    <lineage>
        <taxon>Bacteria</taxon>
        <taxon>Bacillati</taxon>
        <taxon>Actinomycetota</taxon>
        <taxon>Actinomycetes</taxon>
        <taxon>Mycobacteriales</taxon>
        <taxon>Corynebacteriaceae</taxon>
        <taxon>Corynebacterium</taxon>
    </lineage>
</organism>
<feature type="transmembrane region" description="Helical" evidence="1">
    <location>
        <begin position="12"/>
        <end position="32"/>
    </location>
</feature>
<name>A0A1H9VHM0_9CORY</name>
<proteinExistence type="predicted"/>
<feature type="transmembrane region" description="Helical" evidence="1">
    <location>
        <begin position="38"/>
        <end position="59"/>
    </location>
</feature>
<keyword evidence="1" id="KW-1133">Transmembrane helix</keyword>
<dbReference type="RefSeq" id="WP_092260198.1">
    <property type="nucleotide sequence ID" value="NZ_CP047199.1"/>
</dbReference>
<sequence length="145" mass="15411">MNTTNASITAKLIAYFFFVILVGWSAFRNITLTPTTEGVIGVLTIGGLVLTTITVTTACDVAEKPGKGLRTFMFIALGMCGISMIVALIFSVANQTETSVTFDFALTTLIILGVSIWRAWSSMRASSAEPEPAGKQIPEPATSRA</sequence>
<dbReference type="EMBL" id="FOGQ01000012">
    <property type="protein sequence ID" value="SES21185.1"/>
    <property type="molecule type" value="Genomic_DNA"/>
</dbReference>
<keyword evidence="1" id="KW-0812">Transmembrane</keyword>
<evidence type="ECO:0000313" key="2">
    <source>
        <dbReference type="EMBL" id="SES21185.1"/>
    </source>
</evidence>
<keyword evidence="1" id="KW-0472">Membrane</keyword>
<gene>
    <name evidence="2" type="ORF">SAMN05661109_02246</name>
</gene>